<dbReference type="EMBL" id="JADKPV010000007">
    <property type="protein sequence ID" value="MBF4502011.1"/>
    <property type="molecule type" value="Genomic_DNA"/>
</dbReference>
<dbReference type="Proteomes" id="UP000622653">
    <property type="component" value="Unassembled WGS sequence"/>
</dbReference>
<dbReference type="PANTHER" id="PTHR33434">
    <property type="entry name" value="DEGV DOMAIN-CONTAINING PROTEIN DR_1986-RELATED"/>
    <property type="match status" value="1"/>
</dbReference>
<dbReference type="Pfam" id="PF02645">
    <property type="entry name" value="DegV"/>
    <property type="match status" value="1"/>
</dbReference>
<sequence length="281" mass="30947">MKIFADSASDLPLSYFQQHHIELIPLKVIIDGQTYEDLLQIEPLRVYDTIRAGERPTTAQASLEQLITLWTELAQSGEAGIYVAFSSNLSGTYATAEMAKQQVLEDYPELNLTIIDTKAASLGYGLIVRYAAELRDAGKSFEEIITLVQERSDKMGHLFTVDDLDYLAAGGRVSKASAFVGGLLNIKPLLHVDDGFLVPLEKIRGKKKLLNRMVELMLETAAPLEDQVIGISHGDDLQLAEQLKQKIEEVASPKEFQIEIIGATIASHTGPGTVALFYVKK</sequence>
<dbReference type="GO" id="GO:0008289">
    <property type="term" value="F:lipid binding"/>
    <property type="evidence" value="ECO:0007669"/>
    <property type="project" value="UniProtKB-KW"/>
</dbReference>
<dbReference type="InterPro" id="IPR050270">
    <property type="entry name" value="DegV_domain_contain"/>
</dbReference>
<dbReference type="RefSeq" id="WP_194563497.1">
    <property type="nucleotide sequence ID" value="NZ_JADKPV010000007.1"/>
</dbReference>
<reference evidence="3" key="1">
    <citation type="submission" date="2020-11" db="EMBL/GenBank/DDBJ databases">
        <title>Multidrug resistant novel bacterium Savagea serpentis sp. nov., isolated from the scats of a vine snake (Ahaetulla nasuta).</title>
        <authorList>
            <person name="Venkata Ramana V."/>
            <person name="Vikas Patil S."/>
            <person name="Yogita Lugani V."/>
        </authorList>
    </citation>
    <scope>NUCLEOTIDE SEQUENCE</scope>
    <source>
        <strain evidence="3">SN6</strain>
    </source>
</reference>
<comment type="function">
    <text evidence="1">May bind long-chain fatty acids, such as palmitate, and may play a role in lipid transport or fatty acid metabolism.</text>
</comment>
<dbReference type="Gene3D" id="3.30.1180.10">
    <property type="match status" value="1"/>
</dbReference>
<evidence type="ECO:0000313" key="4">
    <source>
        <dbReference type="Proteomes" id="UP000622653"/>
    </source>
</evidence>
<evidence type="ECO:0000256" key="2">
    <source>
        <dbReference type="ARBA" id="ARBA00023121"/>
    </source>
</evidence>
<organism evidence="3 4">
    <name type="scientific">Savagea serpentis</name>
    <dbReference type="NCBI Taxonomy" id="2785297"/>
    <lineage>
        <taxon>Bacteria</taxon>
        <taxon>Bacillati</taxon>
        <taxon>Bacillota</taxon>
        <taxon>Bacilli</taxon>
        <taxon>Bacillales</taxon>
        <taxon>Caryophanaceae</taxon>
        <taxon>Savagea</taxon>
    </lineage>
</organism>
<dbReference type="PROSITE" id="PS51482">
    <property type="entry name" value="DEGV"/>
    <property type="match status" value="1"/>
</dbReference>
<keyword evidence="2" id="KW-0446">Lipid-binding</keyword>
<keyword evidence="4" id="KW-1185">Reference proteome</keyword>
<evidence type="ECO:0000313" key="3">
    <source>
        <dbReference type="EMBL" id="MBF4502011.1"/>
    </source>
</evidence>
<dbReference type="AlphaFoldDB" id="A0A8J7GEA1"/>
<dbReference type="SUPFAM" id="SSF82549">
    <property type="entry name" value="DAK1/DegV-like"/>
    <property type="match status" value="1"/>
</dbReference>
<dbReference type="InterPro" id="IPR003797">
    <property type="entry name" value="DegV"/>
</dbReference>
<comment type="caution">
    <text evidence="3">The sequence shown here is derived from an EMBL/GenBank/DDBJ whole genome shotgun (WGS) entry which is preliminary data.</text>
</comment>
<dbReference type="Gene3D" id="2.20.28.50">
    <property type="entry name" value="degv family protein"/>
    <property type="match status" value="1"/>
</dbReference>
<evidence type="ECO:0000256" key="1">
    <source>
        <dbReference type="ARBA" id="ARBA00003238"/>
    </source>
</evidence>
<accession>A0A8J7GEA1</accession>
<gene>
    <name evidence="3" type="ORF">IRY55_11650</name>
</gene>
<protein>
    <submittedName>
        <fullName evidence="3">DegV family protein</fullName>
    </submittedName>
</protein>
<dbReference type="InterPro" id="IPR043168">
    <property type="entry name" value="DegV_C"/>
</dbReference>
<name>A0A8J7GEA1_9BACL</name>
<dbReference type="NCBIfam" id="TIGR00762">
    <property type="entry name" value="DegV"/>
    <property type="match status" value="1"/>
</dbReference>
<dbReference type="Gene3D" id="3.40.50.10440">
    <property type="entry name" value="Dihydroxyacetone kinase, domain 1"/>
    <property type="match status" value="1"/>
</dbReference>
<proteinExistence type="predicted"/>
<dbReference type="PANTHER" id="PTHR33434:SF3">
    <property type="entry name" value="DEGV DOMAIN-CONTAINING PROTEIN YITS"/>
    <property type="match status" value="1"/>
</dbReference>